<dbReference type="PANTHER" id="PTHR12317:SF0">
    <property type="entry name" value="ACYLTRANSFERASE"/>
    <property type="match status" value="1"/>
</dbReference>
<dbReference type="GO" id="GO:0005789">
    <property type="term" value="C:endoplasmic reticulum membrane"/>
    <property type="evidence" value="ECO:0007669"/>
    <property type="project" value="UniProtKB-SubCell"/>
</dbReference>
<evidence type="ECO:0000256" key="5">
    <source>
        <dbReference type="ARBA" id="ARBA00013244"/>
    </source>
</evidence>
<dbReference type="OrthoDB" id="264532at2759"/>
<name>A0A072PSS5_9EURO</name>
<dbReference type="GeneID" id="25275691"/>
<evidence type="ECO:0000256" key="13">
    <source>
        <dbReference type="ARBA" id="ARBA00023136"/>
    </source>
</evidence>
<evidence type="ECO:0000256" key="12">
    <source>
        <dbReference type="ARBA" id="ARBA00023098"/>
    </source>
</evidence>
<dbReference type="RefSeq" id="XP_013265357.1">
    <property type="nucleotide sequence ID" value="XM_013409903.1"/>
</dbReference>
<dbReference type="HOGENOM" id="CLU_023995_3_1_1"/>
<organism evidence="18 19">
    <name type="scientific">Exophiala aquamarina CBS 119918</name>
    <dbReference type="NCBI Taxonomy" id="1182545"/>
    <lineage>
        <taxon>Eukaryota</taxon>
        <taxon>Fungi</taxon>
        <taxon>Dikarya</taxon>
        <taxon>Ascomycota</taxon>
        <taxon>Pezizomycotina</taxon>
        <taxon>Eurotiomycetes</taxon>
        <taxon>Chaetothyriomycetidae</taxon>
        <taxon>Chaetothyriales</taxon>
        <taxon>Herpotrichiellaceae</taxon>
        <taxon>Exophiala</taxon>
    </lineage>
</organism>
<evidence type="ECO:0000313" key="19">
    <source>
        <dbReference type="Proteomes" id="UP000027920"/>
    </source>
</evidence>
<keyword evidence="8 17" id="KW-0812">Transmembrane</keyword>
<keyword evidence="13 17" id="KW-0472">Membrane</keyword>
<evidence type="ECO:0000256" key="4">
    <source>
        <dbReference type="ARBA" id="ARBA00005420"/>
    </source>
</evidence>
<keyword evidence="12" id="KW-0443">Lipid metabolism</keyword>
<feature type="compositionally biased region" description="Polar residues" evidence="16">
    <location>
        <begin position="37"/>
        <end position="58"/>
    </location>
</feature>
<evidence type="ECO:0000313" key="18">
    <source>
        <dbReference type="EMBL" id="KEF62767.1"/>
    </source>
</evidence>
<dbReference type="EC" id="2.3.1.20" evidence="5"/>
<feature type="compositionally biased region" description="Low complexity" evidence="16">
    <location>
        <begin position="1"/>
        <end position="14"/>
    </location>
</feature>
<keyword evidence="10" id="KW-0256">Endoplasmic reticulum</keyword>
<proteinExistence type="inferred from homology"/>
<evidence type="ECO:0000256" key="1">
    <source>
        <dbReference type="ARBA" id="ARBA00004477"/>
    </source>
</evidence>
<evidence type="ECO:0000256" key="2">
    <source>
        <dbReference type="ARBA" id="ARBA00004771"/>
    </source>
</evidence>
<comment type="pathway">
    <text evidence="2">Glycerolipid metabolism; triacylglycerol biosynthesis.</text>
</comment>
<evidence type="ECO:0000256" key="14">
    <source>
        <dbReference type="ARBA" id="ARBA00023315"/>
    </source>
</evidence>
<evidence type="ECO:0000256" key="9">
    <source>
        <dbReference type="ARBA" id="ARBA00022798"/>
    </source>
</evidence>
<accession>A0A072PSS5</accession>
<evidence type="ECO:0000256" key="15">
    <source>
        <dbReference type="ARBA" id="ARBA00048109"/>
    </source>
</evidence>
<reference evidence="18 19" key="1">
    <citation type="submission" date="2013-03" db="EMBL/GenBank/DDBJ databases">
        <title>The Genome Sequence of Exophiala aquamarina CBS 119918.</title>
        <authorList>
            <consortium name="The Broad Institute Genomics Platform"/>
            <person name="Cuomo C."/>
            <person name="de Hoog S."/>
            <person name="Gorbushina A."/>
            <person name="Walker B."/>
            <person name="Young S.K."/>
            <person name="Zeng Q."/>
            <person name="Gargeya S."/>
            <person name="Fitzgerald M."/>
            <person name="Haas B."/>
            <person name="Abouelleil A."/>
            <person name="Allen A.W."/>
            <person name="Alvarado L."/>
            <person name="Arachchi H.M."/>
            <person name="Berlin A.M."/>
            <person name="Chapman S.B."/>
            <person name="Gainer-Dewar J."/>
            <person name="Goldberg J."/>
            <person name="Griggs A."/>
            <person name="Gujja S."/>
            <person name="Hansen M."/>
            <person name="Howarth C."/>
            <person name="Imamovic A."/>
            <person name="Ireland A."/>
            <person name="Larimer J."/>
            <person name="McCowan C."/>
            <person name="Murphy C."/>
            <person name="Pearson M."/>
            <person name="Poon T.W."/>
            <person name="Priest M."/>
            <person name="Roberts A."/>
            <person name="Saif S."/>
            <person name="Shea T."/>
            <person name="Sisk P."/>
            <person name="Sykes S."/>
            <person name="Wortman J."/>
            <person name="Nusbaum C."/>
            <person name="Birren B."/>
        </authorList>
    </citation>
    <scope>NUCLEOTIDE SEQUENCE [LARGE SCALE GENOMIC DNA]</scope>
    <source>
        <strain evidence="18 19">CBS 119918</strain>
    </source>
</reference>
<evidence type="ECO:0000256" key="16">
    <source>
        <dbReference type="SAM" id="MobiDB-lite"/>
    </source>
</evidence>
<dbReference type="PANTHER" id="PTHR12317">
    <property type="entry name" value="DIACYLGLYCEROL O-ACYLTRANSFERASE"/>
    <property type="match status" value="1"/>
</dbReference>
<gene>
    <name evidence="18" type="ORF">A1O9_00740</name>
</gene>
<dbReference type="EMBL" id="AMGV01000001">
    <property type="protein sequence ID" value="KEF62767.1"/>
    <property type="molecule type" value="Genomic_DNA"/>
</dbReference>
<sequence>MASSTSNDAASAAALNPEPADPKQRAEHDLPPKSYADSVSRSTPQENGGVNDATTSLLNPEPADPEDRAAHNLPPKSYADSVVQSHPALNGDTSSKTNGMVSSDTVNGDAKKWDGDKLVYEKYTSQDGETSLTSVKVDDEQDQSLKHSEKIALQDIKKVKKQDTPKQLASGRQAGAGWEKSAIRWAPLNVPLQRRLQTLAVLWHTMTIPIFLSLFFLLCAVPLTWPLLIPYLIYTLLISEDATNGKLSRRKNWLRRSKFWSGFASYFPARLHRTVGLEPTRKYIFGYHPHGIISHGAFAAFATEALGFSELFPGITNTLLTLDTNFRVPLYRDYALAMGLASVSRESIENLLSKGGHNGEGMGRAVTIVVGGARESLDAQPHSLRLVLKSRKGFVKLAIRQGADLVPVLAFGENELYDQVDSVEHPWIHKGQMVVKKMMGFTIPLFHARGVFNYDVGLMPYRSAVNIVVGRPIKVIQQGTADNKVDEAYLDKVHAEYVDELGRLWDGYKDTFARDREGELEIVE</sequence>
<dbReference type="STRING" id="1182545.A0A072PSS5"/>
<evidence type="ECO:0000256" key="10">
    <source>
        <dbReference type="ARBA" id="ARBA00022824"/>
    </source>
</evidence>
<keyword evidence="9" id="KW-0319">Glycerol metabolism</keyword>
<evidence type="ECO:0000256" key="11">
    <source>
        <dbReference type="ARBA" id="ARBA00022989"/>
    </source>
</evidence>
<dbReference type="Proteomes" id="UP000027920">
    <property type="component" value="Unassembled WGS sequence"/>
</dbReference>
<dbReference type="GO" id="GO:0006071">
    <property type="term" value="P:glycerol metabolic process"/>
    <property type="evidence" value="ECO:0007669"/>
    <property type="project" value="UniProtKB-KW"/>
</dbReference>
<comment type="catalytic activity">
    <reaction evidence="15">
        <text>an acyl-CoA + a 1,2-diacyl-sn-glycerol = a triacyl-sn-glycerol + CoA</text>
        <dbReference type="Rhea" id="RHEA:10868"/>
        <dbReference type="ChEBI" id="CHEBI:17815"/>
        <dbReference type="ChEBI" id="CHEBI:57287"/>
        <dbReference type="ChEBI" id="CHEBI:58342"/>
        <dbReference type="ChEBI" id="CHEBI:64615"/>
        <dbReference type="EC" id="2.3.1.20"/>
    </reaction>
</comment>
<dbReference type="Pfam" id="PF03982">
    <property type="entry name" value="DAGAT"/>
    <property type="match status" value="1"/>
</dbReference>
<dbReference type="GO" id="GO:0004144">
    <property type="term" value="F:diacylglycerol O-acyltransferase activity"/>
    <property type="evidence" value="ECO:0007669"/>
    <property type="project" value="UniProtKB-EC"/>
</dbReference>
<keyword evidence="11 17" id="KW-1133">Transmembrane helix</keyword>
<evidence type="ECO:0000256" key="17">
    <source>
        <dbReference type="SAM" id="Phobius"/>
    </source>
</evidence>
<keyword evidence="19" id="KW-1185">Reference proteome</keyword>
<dbReference type="GO" id="GO:0019432">
    <property type="term" value="P:triglyceride biosynthetic process"/>
    <property type="evidence" value="ECO:0007669"/>
    <property type="project" value="TreeGrafter"/>
</dbReference>
<feature type="transmembrane region" description="Helical" evidence="17">
    <location>
        <begin position="201"/>
        <end position="225"/>
    </location>
</feature>
<dbReference type="InterPro" id="IPR007130">
    <property type="entry name" value="DAGAT"/>
</dbReference>
<comment type="subcellular location">
    <subcellularLocation>
        <location evidence="1">Endoplasmic reticulum membrane</location>
        <topology evidence="1">Multi-pass membrane protein</topology>
    </subcellularLocation>
</comment>
<keyword evidence="14" id="KW-0012">Acyltransferase</keyword>
<evidence type="ECO:0000256" key="8">
    <source>
        <dbReference type="ARBA" id="ARBA00022692"/>
    </source>
</evidence>
<dbReference type="VEuPathDB" id="FungiDB:A1O9_00740"/>
<dbReference type="AlphaFoldDB" id="A0A072PSS5"/>
<comment type="caution">
    <text evidence="18">The sequence shown here is derived from an EMBL/GenBank/DDBJ whole genome shotgun (WGS) entry which is preliminary data.</text>
</comment>
<evidence type="ECO:0000256" key="7">
    <source>
        <dbReference type="ARBA" id="ARBA00022679"/>
    </source>
</evidence>
<keyword evidence="7" id="KW-0808">Transferase</keyword>
<evidence type="ECO:0000256" key="3">
    <source>
        <dbReference type="ARBA" id="ARBA00005189"/>
    </source>
</evidence>
<feature type="compositionally biased region" description="Polar residues" evidence="16">
    <location>
        <begin position="91"/>
        <end position="106"/>
    </location>
</feature>
<protein>
    <recommendedName>
        <fullName evidence="5">diacylglycerol O-acyltransferase</fullName>
        <ecNumber evidence="5">2.3.1.20</ecNumber>
    </recommendedName>
</protein>
<dbReference type="CDD" id="cd07987">
    <property type="entry name" value="LPLAT_MGAT-like"/>
    <property type="match status" value="1"/>
</dbReference>
<evidence type="ECO:0000256" key="6">
    <source>
        <dbReference type="ARBA" id="ARBA00022516"/>
    </source>
</evidence>
<comment type="pathway">
    <text evidence="3">Lipid metabolism.</text>
</comment>
<comment type="similarity">
    <text evidence="4">Belongs to the diacylglycerol acyltransferase family.</text>
</comment>
<feature type="region of interest" description="Disordered" evidence="16">
    <location>
        <begin position="1"/>
        <end position="111"/>
    </location>
</feature>
<feature type="compositionally biased region" description="Basic and acidic residues" evidence="16">
    <location>
        <begin position="20"/>
        <end position="31"/>
    </location>
</feature>
<keyword evidence="6" id="KW-0444">Lipid biosynthesis</keyword>